<dbReference type="EMBL" id="KV407463">
    <property type="protein sequence ID" value="KZF20327.1"/>
    <property type="molecule type" value="Genomic_DNA"/>
</dbReference>
<dbReference type="AlphaFoldDB" id="A0A165AE42"/>
<accession>A0A165AE42</accession>
<evidence type="ECO:0000313" key="2">
    <source>
        <dbReference type="Proteomes" id="UP000076632"/>
    </source>
</evidence>
<keyword evidence="2" id="KW-1185">Reference proteome</keyword>
<dbReference type="RefSeq" id="XP_018185882.1">
    <property type="nucleotide sequence ID" value="XM_018334194.1"/>
</dbReference>
<organism evidence="1 2">
    <name type="scientific">Xylona heveae (strain CBS 132557 / TC161)</name>
    <dbReference type="NCBI Taxonomy" id="1328760"/>
    <lineage>
        <taxon>Eukaryota</taxon>
        <taxon>Fungi</taxon>
        <taxon>Dikarya</taxon>
        <taxon>Ascomycota</taxon>
        <taxon>Pezizomycotina</taxon>
        <taxon>Xylonomycetes</taxon>
        <taxon>Xylonales</taxon>
        <taxon>Xylonaceae</taxon>
        <taxon>Xylona</taxon>
    </lineage>
</organism>
<protein>
    <submittedName>
        <fullName evidence="1">Uncharacterized protein</fullName>
    </submittedName>
</protein>
<gene>
    <name evidence="1" type="ORF">L228DRAFT_25977</name>
</gene>
<reference evidence="1 2" key="1">
    <citation type="journal article" date="2016" name="Fungal Biol.">
        <title>The genome of Xylona heveae provides a window into fungal endophytism.</title>
        <authorList>
            <person name="Gazis R."/>
            <person name="Kuo A."/>
            <person name="Riley R."/>
            <person name="LaButti K."/>
            <person name="Lipzen A."/>
            <person name="Lin J."/>
            <person name="Amirebrahimi M."/>
            <person name="Hesse C.N."/>
            <person name="Spatafora J.W."/>
            <person name="Henrissat B."/>
            <person name="Hainaut M."/>
            <person name="Grigoriev I.V."/>
            <person name="Hibbett D.S."/>
        </authorList>
    </citation>
    <scope>NUCLEOTIDE SEQUENCE [LARGE SCALE GENOMIC DNA]</scope>
    <source>
        <strain evidence="1 2">TC161</strain>
    </source>
</reference>
<evidence type="ECO:0000313" key="1">
    <source>
        <dbReference type="EMBL" id="KZF20327.1"/>
    </source>
</evidence>
<dbReference type="InParanoid" id="A0A165AE42"/>
<dbReference type="GeneID" id="28899331"/>
<proteinExistence type="predicted"/>
<dbReference type="Proteomes" id="UP000076632">
    <property type="component" value="Unassembled WGS sequence"/>
</dbReference>
<sequence length="511" mass="58169">MTLEACDQPSTHYWALLVAASTSPKFKGNCAHSTVKFDYLPGDATSASSLQSQASGYTSVNMGYRGAWNIIYRGILYLYTAKNQNICDPRNEEDVKYWLGVLLNQPSRFALPECIQPFPLPLHVGFDCVNTLDMDKSILKAKTWKEIQYKDPDDPQKSTMLSINITLFHIQIKSQNVHISRSIDYRDNGGFGLDKCVPVTMANVSTLHSDALDKELVNLCHPTPLGLFRQQLMVDIVHRWRSFFNDHDAWRSSWVLYQTLCEALLRVAAWDFEIHNDLVEHNLSNSPLNRPAWKTNPTNIFWFHRVLIVLCPDASNDQLSTQALDDAASFLKGATAKVILFSLPSFVVATMSPSKVECSQAFQLLRPYSDTNFDHSSPFKTMTDGLHLLPHIFASVGWRGTKWSGIQNYHLPIEVWENIYHYLDTCTRRRFAQAAPLFEYIYYSCISDLHGVRTVGLPLQRWDRYSRHSIIKKNGLNGKLASVQRTRDRALFAIYFRGLSSGLAYAMSFDA</sequence>
<name>A0A165AE42_XYLHT</name>